<dbReference type="Proteomes" id="UP000316560">
    <property type="component" value="Unassembled WGS sequence"/>
</dbReference>
<dbReference type="PANTHER" id="PTHR34296">
    <property type="entry name" value="TRANSCRIPTIONAL ACTIVATOR PROTEIN MED"/>
    <property type="match status" value="1"/>
</dbReference>
<evidence type="ECO:0000259" key="7">
    <source>
        <dbReference type="Pfam" id="PF02608"/>
    </source>
</evidence>
<accession>A0A8H2K7C7</accession>
<dbReference type="InterPro" id="IPR003760">
    <property type="entry name" value="PnrA-like"/>
</dbReference>
<reference evidence="8 9" key="1">
    <citation type="submission" date="2019-06" db="EMBL/GenBank/DDBJ databases">
        <title>Sequencing the genomes of 1000 actinobacteria strains.</title>
        <authorList>
            <person name="Klenk H.-P."/>
        </authorList>
    </citation>
    <scope>NUCLEOTIDE SEQUENCE [LARGE SCALE GENOMIC DNA]</scope>
    <source>
        <strain evidence="8 9">DSM 21947</strain>
    </source>
</reference>
<comment type="similarity">
    <text evidence="2">Belongs to the BMP lipoprotein family.</text>
</comment>
<dbReference type="EMBL" id="VFRA01000001">
    <property type="protein sequence ID" value="TQO19367.1"/>
    <property type="molecule type" value="Genomic_DNA"/>
</dbReference>
<keyword evidence="4" id="KW-0732">Signal</keyword>
<dbReference type="Gene3D" id="3.40.50.2300">
    <property type="match status" value="2"/>
</dbReference>
<evidence type="ECO:0000256" key="4">
    <source>
        <dbReference type="ARBA" id="ARBA00022729"/>
    </source>
</evidence>
<keyword evidence="5" id="KW-0472">Membrane</keyword>
<dbReference type="GO" id="GO:0005886">
    <property type="term" value="C:plasma membrane"/>
    <property type="evidence" value="ECO:0007669"/>
    <property type="project" value="UniProtKB-SubCell"/>
</dbReference>
<evidence type="ECO:0000256" key="2">
    <source>
        <dbReference type="ARBA" id="ARBA00008610"/>
    </source>
</evidence>
<evidence type="ECO:0000256" key="3">
    <source>
        <dbReference type="ARBA" id="ARBA00022475"/>
    </source>
</evidence>
<evidence type="ECO:0000313" key="9">
    <source>
        <dbReference type="Proteomes" id="UP000316560"/>
    </source>
</evidence>
<feature type="domain" description="ABC transporter substrate-binding protein PnrA-like" evidence="7">
    <location>
        <begin position="64"/>
        <end position="377"/>
    </location>
</feature>
<sequence>MFVMFRQFLSNSILEDTLRISTHGRTLSGMALVATSALVLAGCAAAPEESGDESGEALDFLPCMVSDAGGFDDKSFNQLGYEGLEAGANELGVDFLTVESTSDADYAPNIESLIAEGCDLIFTVGFNLSAATVEFATANPEIKFAIVDDAADNDFDGAVDADNIKPILFNTADAAFLAGYAAASYSESGVVGTYGGMNFPTVSIFMDGAAQGVDYYNSEKGTAVKLLGWDQAAQDGTFIGSFAPGTDSRAAAQNLIDQDADVLLPVGGPIFQSAVEAIRDSGANIAVIGVDADLTETEPSAADLFLTSILKQISVAVEDVVMEASAGSLDTTPYVGTLENGGVGIAPFHEFESMVDGELEAELVTVKDGIISGDIAVESYLN</sequence>
<proteinExistence type="inferred from homology"/>
<comment type="caution">
    <text evidence="8">The sequence shown here is derived from an EMBL/GenBank/DDBJ whole genome shotgun (WGS) entry which is preliminary data.</text>
</comment>
<dbReference type="PANTHER" id="PTHR34296:SF2">
    <property type="entry name" value="ABC TRANSPORTER GUANOSINE-BINDING PROTEIN NUPN"/>
    <property type="match status" value="1"/>
</dbReference>
<dbReference type="AlphaFoldDB" id="A0A8H2K7C7"/>
<evidence type="ECO:0000256" key="6">
    <source>
        <dbReference type="ARBA" id="ARBA00023288"/>
    </source>
</evidence>
<comment type="subcellular location">
    <subcellularLocation>
        <location evidence="1">Cell membrane</location>
        <topology evidence="1">Lipid-anchor</topology>
    </subcellularLocation>
</comment>
<evidence type="ECO:0000313" key="8">
    <source>
        <dbReference type="EMBL" id="TQO19367.1"/>
    </source>
</evidence>
<organism evidence="8 9">
    <name type="scientific">Rhodoglobus vestalii</name>
    <dbReference type="NCBI Taxonomy" id="193384"/>
    <lineage>
        <taxon>Bacteria</taxon>
        <taxon>Bacillati</taxon>
        <taxon>Actinomycetota</taxon>
        <taxon>Actinomycetes</taxon>
        <taxon>Micrococcales</taxon>
        <taxon>Microbacteriaceae</taxon>
        <taxon>Rhodoglobus</taxon>
    </lineage>
</organism>
<keyword evidence="3" id="KW-1003">Cell membrane</keyword>
<dbReference type="InterPro" id="IPR028082">
    <property type="entry name" value="Peripla_BP_I"/>
</dbReference>
<evidence type="ECO:0000256" key="5">
    <source>
        <dbReference type="ARBA" id="ARBA00023136"/>
    </source>
</evidence>
<dbReference type="SUPFAM" id="SSF53822">
    <property type="entry name" value="Periplasmic binding protein-like I"/>
    <property type="match status" value="1"/>
</dbReference>
<gene>
    <name evidence="8" type="ORF">FB472_0912</name>
</gene>
<keyword evidence="9" id="KW-1185">Reference proteome</keyword>
<dbReference type="CDD" id="cd06354">
    <property type="entry name" value="PBP1_PrnA-like"/>
    <property type="match status" value="1"/>
</dbReference>
<dbReference type="InterPro" id="IPR050957">
    <property type="entry name" value="BMP_lipoprotein"/>
</dbReference>
<evidence type="ECO:0000256" key="1">
    <source>
        <dbReference type="ARBA" id="ARBA00004193"/>
    </source>
</evidence>
<dbReference type="Pfam" id="PF02608">
    <property type="entry name" value="Bmp"/>
    <property type="match status" value="1"/>
</dbReference>
<keyword evidence="6" id="KW-0449">Lipoprotein</keyword>
<name>A0A8H2K7C7_9MICO</name>
<protein>
    <submittedName>
        <fullName evidence="8">Nucleoside-binding protein</fullName>
    </submittedName>
</protein>